<dbReference type="AlphaFoldDB" id="A0A5B7I4S9"/>
<dbReference type="Proteomes" id="UP000324222">
    <property type="component" value="Unassembled WGS sequence"/>
</dbReference>
<comment type="caution">
    <text evidence="1">The sequence shown here is derived from an EMBL/GenBank/DDBJ whole genome shotgun (WGS) entry which is preliminary data.</text>
</comment>
<organism evidence="1 2">
    <name type="scientific">Portunus trituberculatus</name>
    <name type="common">Swimming crab</name>
    <name type="synonym">Neptunus trituberculatus</name>
    <dbReference type="NCBI Taxonomy" id="210409"/>
    <lineage>
        <taxon>Eukaryota</taxon>
        <taxon>Metazoa</taxon>
        <taxon>Ecdysozoa</taxon>
        <taxon>Arthropoda</taxon>
        <taxon>Crustacea</taxon>
        <taxon>Multicrustacea</taxon>
        <taxon>Malacostraca</taxon>
        <taxon>Eumalacostraca</taxon>
        <taxon>Eucarida</taxon>
        <taxon>Decapoda</taxon>
        <taxon>Pleocyemata</taxon>
        <taxon>Brachyura</taxon>
        <taxon>Eubrachyura</taxon>
        <taxon>Portunoidea</taxon>
        <taxon>Portunidae</taxon>
        <taxon>Portuninae</taxon>
        <taxon>Portunus</taxon>
    </lineage>
</organism>
<dbReference type="EMBL" id="VSRR010049328">
    <property type="protein sequence ID" value="MPC78782.1"/>
    <property type="molecule type" value="Genomic_DNA"/>
</dbReference>
<accession>A0A5B7I4S9</accession>
<sequence length="54" mass="6325">MRRRRTACILSHISSDVVQYPQKPACIEVDYHVVKTKSYLCIRSRRLTEKTNSS</sequence>
<name>A0A5B7I4S9_PORTR</name>
<evidence type="ECO:0000313" key="2">
    <source>
        <dbReference type="Proteomes" id="UP000324222"/>
    </source>
</evidence>
<gene>
    <name evidence="1" type="ORF">E2C01_073279</name>
</gene>
<evidence type="ECO:0000313" key="1">
    <source>
        <dbReference type="EMBL" id="MPC78782.1"/>
    </source>
</evidence>
<keyword evidence="2" id="KW-1185">Reference proteome</keyword>
<protein>
    <submittedName>
        <fullName evidence="1">Uncharacterized protein</fullName>
    </submittedName>
</protein>
<reference evidence="1 2" key="1">
    <citation type="submission" date="2019-05" db="EMBL/GenBank/DDBJ databases">
        <title>Another draft genome of Portunus trituberculatus and its Hox gene families provides insights of decapod evolution.</title>
        <authorList>
            <person name="Jeong J.-H."/>
            <person name="Song I."/>
            <person name="Kim S."/>
            <person name="Choi T."/>
            <person name="Kim D."/>
            <person name="Ryu S."/>
            <person name="Kim W."/>
        </authorList>
    </citation>
    <scope>NUCLEOTIDE SEQUENCE [LARGE SCALE GENOMIC DNA]</scope>
    <source>
        <tissue evidence="1">Muscle</tissue>
    </source>
</reference>
<proteinExistence type="predicted"/>